<dbReference type="EMBL" id="CP020465">
    <property type="protein sequence ID" value="ASP48077.1"/>
    <property type="molecule type" value="Genomic_DNA"/>
</dbReference>
<keyword evidence="3" id="KW-1185">Reference proteome</keyword>
<dbReference type="PANTHER" id="PTHR33973:SF4">
    <property type="entry name" value="OS07G0153300 PROTEIN"/>
    <property type="match status" value="1"/>
</dbReference>
<feature type="transmembrane region" description="Helical" evidence="1">
    <location>
        <begin position="230"/>
        <end position="249"/>
    </location>
</feature>
<dbReference type="Proteomes" id="UP000202259">
    <property type="component" value="Chromosome"/>
</dbReference>
<dbReference type="AlphaFoldDB" id="A0A222G862"/>
<keyword evidence="1" id="KW-1133">Transmembrane helix</keyword>
<protein>
    <submittedName>
        <fullName evidence="2">DUF1365 domain-containing protein</fullName>
    </submittedName>
</protein>
<evidence type="ECO:0000256" key="1">
    <source>
        <dbReference type="SAM" id="Phobius"/>
    </source>
</evidence>
<dbReference type="PANTHER" id="PTHR33973">
    <property type="entry name" value="OS07G0153300 PROTEIN"/>
    <property type="match status" value="1"/>
</dbReference>
<evidence type="ECO:0000313" key="2">
    <source>
        <dbReference type="EMBL" id="ASP48077.1"/>
    </source>
</evidence>
<accession>A0A222G862</accession>
<sequence>MVEPSSHNRIYRGQIRHRRFTPKSHSFSYELYMLALDVDDMQAKQSPRGIFGFSWFNLLRFKEKDYLKGEPKSLNQRIKNKVARLSGSEDISRIIMLVQVRCLGLYFSPANFYFCYNANDNCSQVLVEVSNTPWNERHYYLVPLEHSASNNQDTTSHITDKDFHVSPFMDLNMCYKWLIKPPVVNSSQLLVHIENHRKDVDDGSKIKIDRKIFDVTMNLIKAPFTQASLWQLWLNIPVMTLKIVLGIYWQAMKLFLKRIPFVGYQNSKKTK</sequence>
<dbReference type="InterPro" id="IPR010775">
    <property type="entry name" value="DUF1365"/>
</dbReference>
<organism evidence="2 3">
    <name type="scientific">Cognaticolwellia beringensis</name>
    <dbReference type="NCBI Taxonomy" id="1967665"/>
    <lineage>
        <taxon>Bacteria</taxon>
        <taxon>Pseudomonadati</taxon>
        <taxon>Pseudomonadota</taxon>
        <taxon>Gammaproteobacteria</taxon>
        <taxon>Alteromonadales</taxon>
        <taxon>Colwelliaceae</taxon>
        <taxon>Cognaticolwellia</taxon>
    </lineage>
</organism>
<name>A0A222G862_9GAMM</name>
<keyword evidence="1" id="KW-0812">Transmembrane</keyword>
<dbReference type="RefSeq" id="WP_081151260.1">
    <property type="nucleotide sequence ID" value="NZ_CP020465.1"/>
</dbReference>
<gene>
    <name evidence="2" type="ORF">B5D82_10065</name>
</gene>
<dbReference type="Pfam" id="PF07103">
    <property type="entry name" value="DUF1365"/>
    <property type="match status" value="1"/>
</dbReference>
<proteinExistence type="predicted"/>
<keyword evidence="1" id="KW-0472">Membrane</keyword>
<evidence type="ECO:0000313" key="3">
    <source>
        <dbReference type="Proteomes" id="UP000202259"/>
    </source>
</evidence>
<reference evidence="2 3" key="1">
    <citation type="submission" date="2017-08" db="EMBL/GenBank/DDBJ databases">
        <title>Complete genome of Colwellia sp. NB097-1, a psychrophile bacterium ioslated from Bering Sea.</title>
        <authorList>
            <person name="Chen X."/>
        </authorList>
    </citation>
    <scope>NUCLEOTIDE SEQUENCE [LARGE SCALE GENOMIC DNA]</scope>
    <source>
        <strain evidence="2 3">NB097-1</strain>
    </source>
</reference>
<dbReference type="KEGG" id="cber:B5D82_10065"/>
<dbReference type="OrthoDB" id="9778801at2"/>